<dbReference type="AlphaFoldDB" id="A0A1E5UKZ2"/>
<dbReference type="Gene3D" id="1.10.510.10">
    <property type="entry name" value="Transferase(Phosphotransferase) domain 1"/>
    <property type="match status" value="1"/>
</dbReference>
<dbReference type="GO" id="GO:0005886">
    <property type="term" value="C:plasma membrane"/>
    <property type="evidence" value="ECO:0007669"/>
    <property type="project" value="UniProtKB-SubCell"/>
</dbReference>
<dbReference type="Pfam" id="PF07714">
    <property type="entry name" value="PK_Tyr_Ser-Thr"/>
    <property type="match status" value="1"/>
</dbReference>
<evidence type="ECO:0000256" key="5">
    <source>
        <dbReference type="ARBA" id="ARBA00022692"/>
    </source>
</evidence>
<feature type="region of interest" description="Disordered" evidence="14">
    <location>
        <begin position="27"/>
        <end position="98"/>
    </location>
</feature>
<feature type="binding site" evidence="13">
    <location>
        <position position="424"/>
    </location>
    <ligand>
        <name>ATP</name>
        <dbReference type="ChEBI" id="CHEBI:30616"/>
    </ligand>
</feature>
<reference evidence="16 17" key="1">
    <citation type="submission" date="2016-09" db="EMBL/GenBank/DDBJ databases">
        <title>The draft genome of Dichanthelium oligosanthes: A C3 panicoid grass species.</title>
        <authorList>
            <person name="Studer A.J."/>
            <person name="Schnable J.C."/>
            <person name="Brutnell T.P."/>
        </authorList>
    </citation>
    <scope>NUCLEOTIDE SEQUENCE [LARGE SCALE GENOMIC DNA]</scope>
    <source>
        <strain evidence="17">cv. Kellogg 1175</strain>
        <tissue evidence="16">Leaf</tissue>
    </source>
</reference>
<dbReference type="Gene3D" id="3.30.200.20">
    <property type="entry name" value="Phosphorylase Kinase, domain 1"/>
    <property type="match status" value="1"/>
</dbReference>
<dbReference type="InterPro" id="IPR001245">
    <property type="entry name" value="Ser-Thr/Tyr_kinase_cat_dom"/>
</dbReference>
<dbReference type="GO" id="GO:0005524">
    <property type="term" value="F:ATP binding"/>
    <property type="evidence" value="ECO:0007669"/>
    <property type="project" value="UniProtKB-UniRule"/>
</dbReference>
<dbReference type="InterPro" id="IPR011009">
    <property type="entry name" value="Kinase-like_dom_sf"/>
</dbReference>
<keyword evidence="10" id="KW-0472">Membrane</keyword>
<keyword evidence="8 13" id="KW-0067">ATP-binding</keyword>
<keyword evidence="5" id="KW-0812">Transmembrane</keyword>
<dbReference type="InterPro" id="IPR008266">
    <property type="entry name" value="Tyr_kinase_AS"/>
</dbReference>
<keyword evidence="6" id="KW-0732">Signal</keyword>
<dbReference type="PANTHER" id="PTHR47989:SF14">
    <property type="entry name" value="INACTIVE PROTEIN KINASE SELMODRAFT_444075"/>
    <property type="match status" value="1"/>
</dbReference>
<dbReference type="Proteomes" id="UP000095767">
    <property type="component" value="Unassembled WGS sequence"/>
</dbReference>
<keyword evidence="7 13" id="KW-0547">Nucleotide-binding</keyword>
<evidence type="ECO:0000256" key="11">
    <source>
        <dbReference type="ARBA" id="ARBA00023170"/>
    </source>
</evidence>
<dbReference type="FunFam" id="1.10.510.10:FF:000240">
    <property type="entry name" value="Lectin-domain containing receptor kinase A4.3"/>
    <property type="match status" value="1"/>
</dbReference>
<evidence type="ECO:0000259" key="15">
    <source>
        <dbReference type="PROSITE" id="PS50011"/>
    </source>
</evidence>
<evidence type="ECO:0000256" key="1">
    <source>
        <dbReference type="ARBA" id="ARBA00004251"/>
    </source>
</evidence>
<protein>
    <submittedName>
        <fullName evidence="16">Proline-rich receptor-like protein kinase PERK13</fullName>
    </submittedName>
</protein>
<dbReference type="OrthoDB" id="310217at2759"/>
<evidence type="ECO:0000256" key="9">
    <source>
        <dbReference type="ARBA" id="ARBA00022989"/>
    </source>
</evidence>
<dbReference type="GO" id="GO:0002229">
    <property type="term" value="P:defense response to oomycetes"/>
    <property type="evidence" value="ECO:0007669"/>
    <property type="project" value="UniProtKB-ARBA"/>
</dbReference>
<dbReference type="PROSITE" id="PS00107">
    <property type="entry name" value="PROTEIN_KINASE_ATP"/>
    <property type="match status" value="1"/>
</dbReference>
<evidence type="ECO:0000256" key="8">
    <source>
        <dbReference type="ARBA" id="ARBA00022840"/>
    </source>
</evidence>
<dbReference type="PROSITE" id="PS00109">
    <property type="entry name" value="PROTEIN_KINASE_TYR"/>
    <property type="match status" value="1"/>
</dbReference>
<evidence type="ECO:0000313" key="16">
    <source>
        <dbReference type="EMBL" id="OEL13550.1"/>
    </source>
</evidence>
<evidence type="ECO:0000256" key="13">
    <source>
        <dbReference type="PROSITE-ProRule" id="PRU10141"/>
    </source>
</evidence>
<accession>A0A1E5UKZ2</accession>
<evidence type="ECO:0000256" key="10">
    <source>
        <dbReference type="ARBA" id="ARBA00023136"/>
    </source>
</evidence>
<proteinExistence type="inferred from homology"/>
<keyword evidence="4" id="KW-1003">Cell membrane</keyword>
<evidence type="ECO:0000256" key="6">
    <source>
        <dbReference type="ARBA" id="ARBA00022729"/>
    </source>
</evidence>
<evidence type="ECO:0000256" key="3">
    <source>
        <dbReference type="ARBA" id="ARBA00010217"/>
    </source>
</evidence>
<organism evidence="16 17">
    <name type="scientific">Dichanthelium oligosanthes</name>
    <dbReference type="NCBI Taxonomy" id="888268"/>
    <lineage>
        <taxon>Eukaryota</taxon>
        <taxon>Viridiplantae</taxon>
        <taxon>Streptophyta</taxon>
        <taxon>Embryophyta</taxon>
        <taxon>Tracheophyta</taxon>
        <taxon>Spermatophyta</taxon>
        <taxon>Magnoliopsida</taxon>
        <taxon>Liliopsida</taxon>
        <taxon>Poales</taxon>
        <taxon>Poaceae</taxon>
        <taxon>PACMAD clade</taxon>
        <taxon>Panicoideae</taxon>
        <taxon>Panicodae</taxon>
        <taxon>Paniceae</taxon>
        <taxon>Dichantheliinae</taxon>
        <taxon>Dichanthelium</taxon>
    </lineage>
</organism>
<name>A0A1E5UKZ2_9POAL</name>
<keyword evidence="11 16" id="KW-0675">Receptor</keyword>
<dbReference type="PANTHER" id="PTHR47989">
    <property type="entry name" value="OS01G0750732 PROTEIN"/>
    <property type="match status" value="1"/>
</dbReference>
<dbReference type="InterPro" id="IPR017441">
    <property type="entry name" value="Protein_kinase_ATP_BS"/>
</dbReference>
<dbReference type="InterPro" id="IPR020635">
    <property type="entry name" value="Tyr_kinase_cat_dom"/>
</dbReference>
<dbReference type="GO" id="GO:0004713">
    <property type="term" value="F:protein tyrosine kinase activity"/>
    <property type="evidence" value="ECO:0007669"/>
    <property type="project" value="InterPro"/>
</dbReference>
<comment type="similarity">
    <text evidence="2">In the N-terminal section; belongs to the leguminous lectin family.</text>
</comment>
<keyword evidence="16" id="KW-0418">Kinase</keyword>
<dbReference type="SUPFAM" id="SSF56112">
    <property type="entry name" value="Protein kinase-like (PK-like)"/>
    <property type="match status" value="1"/>
</dbReference>
<keyword evidence="16" id="KW-0808">Transferase</keyword>
<gene>
    <name evidence="16" type="ORF">BAE44_0025432</name>
</gene>
<evidence type="ECO:0000256" key="12">
    <source>
        <dbReference type="ARBA" id="ARBA00023180"/>
    </source>
</evidence>
<evidence type="ECO:0000256" key="7">
    <source>
        <dbReference type="ARBA" id="ARBA00022741"/>
    </source>
</evidence>
<feature type="domain" description="Protein kinase" evidence="15">
    <location>
        <begin position="396"/>
        <end position="671"/>
    </location>
</feature>
<evidence type="ECO:0000313" key="17">
    <source>
        <dbReference type="Proteomes" id="UP000095767"/>
    </source>
</evidence>
<sequence length="684" mass="76136">MYAAISRIYSAARSRLEAFITALPGGHDGCGGSSRRVSHRQRRGRRRRWSSPFSSPLRSPMSMSSIIGAGDDQSTPASSAAAYATPQGGPSKAMSSPVPLPPPQMVVVALDATRDHREDEIRTALRGLVDRGDILRGGDSLLVLGVLYSITHPMGYQAKPCTESFSGTSPRYLGDQVAKIAEIYKKKLHQVAEAFRKVGITVTLKVTPGAPPKVVIIHEVNSSKAAWVVLDRHFRRDFRHLEKHIGCKVAAFQDHLQVQTLKPIWSNSSSKGTAEVKDLQRFAITIDLSSETPSADTHRVSNMSSPVSYLASLSNHDTHETSSVAACSMPYFSGMALIIDDTESLSNGKYEEKMASQYDSSERPVLCIGCGLKSVLYIKESMKFPFSEIQAATLDFSNENLLGEGGFGHVYKGQLKDGQAIAAKLRKEASSQGYTEFFSEVQVLSFARHRNIVMLLGYCCKESYNILVYEYICNNSLEWHLFDKSASLLEWHKRHAIAIGIAKGLRFLHEECRAGPIIHRDLRPSNILLTHDFVPMLGDFGLAKWKAGNDSIKTRILGQSGYLAPEYAQYGMVSVRTDVYAFGIVLFQLISGRKVVDEYGEQSTHILQWAEPLVENLALHELIDERIKDTYDTYGLYHLAKAAYLCVRSNPEQRPSMGEIVRLIETENEHIRDLSRQFIPHFMK</sequence>
<dbReference type="InterPro" id="IPR000719">
    <property type="entry name" value="Prot_kinase_dom"/>
</dbReference>
<comment type="subcellular location">
    <subcellularLocation>
        <location evidence="1">Cell membrane</location>
        <topology evidence="1">Single-pass type I membrane protein</topology>
    </subcellularLocation>
</comment>
<comment type="caution">
    <text evidence="16">The sequence shown here is derived from an EMBL/GenBank/DDBJ whole genome shotgun (WGS) entry which is preliminary data.</text>
</comment>
<keyword evidence="17" id="KW-1185">Reference proteome</keyword>
<dbReference type="PROSITE" id="PS50011">
    <property type="entry name" value="PROTEIN_KINASE_DOM"/>
    <property type="match status" value="1"/>
</dbReference>
<evidence type="ECO:0000256" key="2">
    <source>
        <dbReference type="ARBA" id="ARBA00008536"/>
    </source>
</evidence>
<feature type="compositionally biased region" description="Low complexity" evidence="14">
    <location>
        <begin position="74"/>
        <end position="86"/>
    </location>
</feature>
<dbReference type="STRING" id="888268.A0A1E5UKZ2"/>
<dbReference type="EMBL" id="LWDX02073021">
    <property type="protein sequence ID" value="OEL13550.1"/>
    <property type="molecule type" value="Genomic_DNA"/>
</dbReference>
<evidence type="ECO:0000256" key="14">
    <source>
        <dbReference type="SAM" id="MobiDB-lite"/>
    </source>
</evidence>
<evidence type="ECO:0000256" key="4">
    <source>
        <dbReference type="ARBA" id="ARBA00022475"/>
    </source>
</evidence>
<dbReference type="SMART" id="SM00219">
    <property type="entry name" value="TyrKc"/>
    <property type="match status" value="1"/>
</dbReference>
<keyword evidence="9" id="KW-1133">Transmembrane helix</keyword>
<feature type="compositionally biased region" description="Low complexity" evidence="14">
    <location>
        <begin position="50"/>
        <end position="65"/>
    </location>
</feature>
<dbReference type="FunFam" id="3.30.200.20:FF:000162">
    <property type="entry name" value="Adenine nucleotide alpha hydrolase-like domain kinase"/>
    <property type="match status" value="1"/>
</dbReference>
<comment type="similarity">
    <text evidence="3">In the C-terminal section; belongs to the protein kinase superfamily. Ser/Thr protein kinase family.</text>
</comment>
<keyword evidence="12" id="KW-0325">Glycoprotein</keyword>
<feature type="compositionally biased region" description="Basic residues" evidence="14">
    <location>
        <begin position="36"/>
        <end position="49"/>
    </location>
</feature>